<name>A0A0Q9YUK5_9GAMM</name>
<sequence>MDIKRADTFNYYDMSALKQFEKQAGNNKEDLAVVAKQLESVFLEMVLKSMREADECLKSELFDSDSEDMYRDMYDKQLVLSLSETQSIGLQDVIMRQLQGQVGSDK</sequence>
<reference evidence="4" key="2">
    <citation type="journal article" date="2016" name="Genome Announc.">
        <title>Draft Genome Sequences of Two Novel Amoeba-Resistant Intranuclear Bacteria, 'Candidatus Berkiella cookevillensis' and 'Candidatus Berkiella aquae'.</title>
        <authorList>
            <person name="Mehari Y.T."/>
            <person name="Arivett B.A."/>
            <person name="Farone A.L."/>
            <person name="Gunderson J.H."/>
            <person name="Farone M.B."/>
        </authorList>
    </citation>
    <scope>NUCLEOTIDE SEQUENCE</scope>
    <source>
        <strain evidence="4">CC99</strain>
    </source>
</reference>
<dbReference type="GO" id="GO:0016798">
    <property type="term" value="F:hydrolase activity, acting on glycosyl bonds"/>
    <property type="evidence" value="ECO:0007669"/>
    <property type="project" value="UniProtKB-KW"/>
</dbReference>
<evidence type="ECO:0000313" key="4">
    <source>
        <dbReference type="EMBL" id="MCS5708622.1"/>
    </source>
</evidence>
<evidence type="ECO:0000313" key="5">
    <source>
        <dbReference type="Proteomes" id="UP000051494"/>
    </source>
</evidence>
<dbReference type="AlphaFoldDB" id="A0A0Q9YUK5"/>
<comment type="caution">
    <text evidence="3">The sequence shown here is derived from an EMBL/GenBank/DDBJ whole genome shotgun (WGS) entry which is preliminary data.</text>
</comment>
<evidence type="ECO:0000313" key="3">
    <source>
        <dbReference type="EMBL" id="KRG19795.1"/>
    </source>
</evidence>
<dbReference type="EMBL" id="LKHV01000001">
    <property type="protein sequence ID" value="KRG19795.1"/>
    <property type="molecule type" value="Genomic_DNA"/>
</dbReference>
<keyword evidence="5" id="KW-1185">Reference proteome</keyword>
<dbReference type="PATRIC" id="fig|1590042.3.peg.15"/>
<evidence type="ECO:0000259" key="2">
    <source>
        <dbReference type="Pfam" id="PF10135"/>
    </source>
</evidence>
<dbReference type="Proteomes" id="UP000051494">
    <property type="component" value="Unassembled WGS sequence"/>
</dbReference>
<dbReference type="Pfam" id="PF10135">
    <property type="entry name" value="Rod-binding"/>
    <property type="match status" value="1"/>
</dbReference>
<keyword evidence="1" id="KW-1005">Bacterial flagellum biogenesis</keyword>
<feature type="domain" description="Flagellar protein FlgJ N-terminal" evidence="2">
    <location>
        <begin position="48"/>
        <end position="97"/>
    </location>
</feature>
<gene>
    <name evidence="3" type="primary">flgJ_1</name>
    <name evidence="3" type="ORF">CC99x_00016</name>
    <name evidence="4" type="ORF">CC99x_006825</name>
</gene>
<reference evidence="3" key="1">
    <citation type="submission" date="2015-09" db="EMBL/GenBank/DDBJ databases">
        <title>Draft Genome Sequences of Two Novel Amoeba-resistant Intranuclear Bacteria, Candidatus Berkiella cookevillensis and Candidatus Berkiella aquae.</title>
        <authorList>
            <person name="Mehari Y.T."/>
            <person name="Arivett B.A."/>
            <person name="Farone A.L."/>
            <person name="Gunderson J.H."/>
            <person name="Farone M.B."/>
        </authorList>
    </citation>
    <scope>NUCLEOTIDE SEQUENCE [LARGE SCALE GENOMIC DNA]</scope>
    <source>
        <strain evidence="3">CC99</strain>
    </source>
</reference>
<dbReference type="RefSeq" id="WP_057622385.1">
    <property type="nucleotide sequence ID" value="NZ_LKHV02000001.1"/>
</dbReference>
<proteinExistence type="predicted"/>
<accession>A0A0Q9YUK5</accession>
<dbReference type="OrthoDB" id="289937at2"/>
<keyword evidence="3" id="KW-0326">Glycosidase</keyword>
<keyword evidence="3" id="KW-0378">Hydrolase</keyword>
<organism evidence="3">
    <name type="scientific">Candidatus Berkiella cookevillensis</name>
    <dbReference type="NCBI Taxonomy" id="437022"/>
    <lineage>
        <taxon>Bacteria</taxon>
        <taxon>Pseudomonadati</taxon>
        <taxon>Pseudomonadota</taxon>
        <taxon>Gammaproteobacteria</taxon>
        <taxon>Candidatus Berkiellales</taxon>
        <taxon>Candidatus Berkiellaceae</taxon>
        <taxon>Candidatus Berkiella</taxon>
    </lineage>
</organism>
<protein>
    <submittedName>
        <fullName evidence="3">Peptidoglycan hydrolase FlgJ</fullName>
        <ecNumber evidence="3">3.2.1.-</ecNumber>
    </submittedName>
    <submittedName>
        <fullName evidence="4">Rod-binding protein</fullName>
    </submittedName>
</protein>
<dbReference type="GO" id="GO:0044781">
    <property type="term" value="P:bacterial-type flagellum organization"/>
    <property type="evidence" value="ECO:0007669"/>
    <property type="project" value="UniProtKB-KW"/>
</dbReference>
<reference evidence="4" key="3">
    <citation type="submission" date="2021-06" db="EMBL/GenBank/DDBJ databases">
        <title>Genomic Description and Analysis of Intracellular Bacteria, Candidatus Berkiella cookevillensis and Candidatus Berkiella aquae.</title>
        <authorList>
            <person name="Kidane D.T."/>
            <person name="Mehari Y.T."/>
            <person name="Rice F.C."/>
            <person name="Arivett B.A."/>
            <person name="Farone A.L."/>
            <person name="Berk S.G."/>
            <person name="Farone M.B."/>
        </authorList>
    </citation>
    <scope>NUCLEOTIDE SEQUENCE</scope>
    <source>
        <strain evidence="4">CC99</strain>
    </source>
</reference>
<dbReference type="EMBL" id="LKHV02000001">
    <property type="protein sequence ID" value="MCS5708622.1"/>
    <property type="molecule type" value="Genomic_DNA"/>
</dbReference>
<dbReference type="InterPro" id="IPR019301">
    <property type="entry name" value="Flagellar_prot_FlgJ_N"/>
</dbReference>
<dbReference type="EC" id="3.2.1.-" evidence="3"/>
<dbReference type="STRING" id="437022.CC99x_00016"/>
<evidence type="ECO:0000256" key="1">
    <source>
        <dbReference type="ARBA" id="ARBA00022795"/>
    </source>
</evidence>